<dbReference type="RefSeq" id="WP_132111960.1">
    <property type="nucleotide sequence ID" value="NZ_SLWS01000001.1"/>
</dbReference>
<accession>A0A4R2JZU2</accession>
<keyword evidence="7" id="KW-0378">Hydrolase</keyword>
<gene>
    <name evidence="13" type="ORF">EV192_1011316</name>
</gene>
<feature type="chain" id="PRO_5020892492" evidence="10">
    <location>
        <begin position="28"/>
        <end position="797"/>
    </location>
</feature>
<evidence type="ECO:0000313" key="13">
    <source>
        <dbReference type="EMBL" id="TCO65524.1"/>
    </source>
</evidence>
<dbReference type="InterPro" id="IPR012300">
    <property type="entry name" value="Pept_M6_InhA"/>
</dbReference>
<name>A0A4R2JZU2_9PSEU</name>
<dbReference type="GO" id="GO:0006508">
    <property type="term" value="P:proteolysis"/>
    <property type="evidence" value="ECO:0007669"/>
    <property type="project" value="UniProtKB-KW"/>
</dbReference>
<dbReference type="Proteomes" id="UP000295680">
    <property type="component" value="Unassembled WGS sequence"/>
</dbReference>
<dbReference type="Gene3D" id="2.60.120.260">
    <property type="entry name" value="Galactose-binding domain-like"/>
    <property type="match status" value="1"/>
</dbReference>
<keyword evidence="14" id="KW-1185">Reference proteome</keyword>
<evidence type="ECO:0000256" key="8">
    <source>
        <dbReference type="ARBA" id="ARBA00022833"/>
    </source>
</evidence>
<evidence type="ECO:0000256" key="6">
    <source>
        <dbReference type="ARBA" id="ARBA00022729"/>
    </source>
</evidence>
<feature type="domain" description="Peptidase M6-like" evidence="11">
    <location>
        <begin position="103"/>
        <end position="423"/>
    </location>
</feature>
<dbReference type="InterPro" id="IPR008757">
    <property type="entry name" value="Peptidase_M6-like_domain"/>
</dbReference>
<organism evidence="13 14">
    <name type="scientific">Actinocrispum wychmicini</name>
    <dbReference type="NCBI Taxonomy" id="1213861"/>
    <lineage>
        <taxon>Bacteria</taxon>
        <taxon>Bacillati</taxon>
        <taxon>Actinomycetota</taxon>
        <taxon>Actinomycetes</taxon>
        <taxon>Pseudonocardiales</taxon>
        <taxon>Pseudonocardiaceae</taxon>
        <taxon>Actinocrispum</taxon>
    </lineage>
</organism>
<dbReference type="EMBL" id="SLWS01000001">
    <property type="protein sequence ID" value="TCO65524.1"/>
    <property type="molecule type" value="Genomic_DNA"/>
</dbReference>
<evidence type="ECO:0000256" key="7">
    <source>
        <dbReference type="ARBA" id="ARBA00022801"/>
    </source>
</evidence>
<dbReference type="PIRSF" id="PIRSF007519">
    <property type="entry name" value="Protease_InhA"/>
    <property type="match status" value="1"/>
</dbReference>
<keyword evidence="6 10" id="KW-0732">Signal</keyword>
<dbReference type="AlphaFoldDB" id="A0A4R2JZU2"/>
<evidence type="ECO:0000256" key="1">
    <source>
        <dbReference type="ARBA" id="ARBA00001947"/>
    </source>
</evidence>
<evidence type="ECO:0000259" key="11">
    <source>
        <dbReference type="Pfam" id="PF05547"/>
    </source>
</evidence>
<evidence type="ECO:0000256" key="9">
    <source>
        <dbReference type="ARBA" id="ARBA00023049"/>
    </source>
</evidence>
<dbReference type="InterPro" id="IPR048665">
    <property type="entry name" value="InhA-like_VEG"/>
</dbReference>
<proteinExistence type="predicted"/>
<dbReference type="GO" id="GO:0046872">
    <property type="term" value="F:metal ion binding"/>
    <property type="evidence" value="ECO:0007669"/>
    <property type="project" value="UniProtKB-KW"/>
</dbReference>
<dbReference type="PANTHER" id="PTHR13062:SF12">
    <property type="entry name" value="ALPHA-2-MACROGLOBULIN DOMAIN-CONTAINING PROTEIN"/>
    <property type="match status" value="1"/>
</dbReference>
<keyword evidence="4" id="KW-0645">Protease</keyword>
<evidence type="ECO:0000256" key="3">
    <source>
        <dbReference type="ARBA" id="ARBA00022525"/>
    </source>
</evidence>
<dbReference type="Pfam" id="PF20773">
    <property type="entry name" value="InhA-like_MAM"/>
    <property type="match status" value="1"/>
</dbReference>
<keyword evidence="9" id="KW-0482">Metalloprotease</keyword>
<reference evidence="13 14" key="1">
    <citation type="submission" date="2019-03" db="EMBL/GenBank/DDBJ databases">
        <title>Genomic Encyclopedia of Type Strains, Phase IV (KMG-IV): sequencing the most valuable type-strain genomes for metagenomic binning, comparative biology and taxonomic classification.</title>
        <authorList>
            <person name="Goeker M."/>
        </authorList>
    </citation>
    <scope>NUCLEOTIDE SEQUENCE [LARGE SCALE GENOMIC DNA]</scope>
    <source>
        <strain evidence="13 14">DSM 45934</strain>
    </source>
</reference>
<dbReference type="OrthoDB" id="275270at2"/>
<evidence type="ECO:0000256" key="4">
    <source>
        <dbReference type="ARBA" id="ARBA00022670"/>
    </source>
</evidence>
<dbReference type="SUPFAM" id="SSF55486">
    <property type="entry name" value="Metalloproteases ('zincins'), catalytic domain"/>
    <property type="match status" value="1"/>
</dbReference>
<keyword evidence="5" id="KW-0479">Metal-binding</keyword>
<dbReference type="Pfam" id="PF20774">
    <property type="entry name" value="InhA-like_VEG"/>
    <property type="match status" value="1"/>
</dbReference>
<dbReference type="PANTHER" id="PTHR13062">
    <property type="entry name" value="COLLAGENASE"/>
    <property type="match status" value="1"/>
</dbReference>
<keyword evidence="8" id="KW-0862">Zinc</keyword>
<dbReference type="GO" id="GO:0005576">
    <property type="term" value="C:extracellular region"/>
    <property type="evidence" value="ECO:0007669"/>
    <property type="project" value="UniProtKB-SubCell"/>
</dbReference>
<evidence type="ECO:0000256" key="2">
    <source>
        <dbReference type="ARBA" id="ARBA00004613"/>
    </source>
</evidence>
<dbReference type="GO" id="GO:0008237">
    <property type="term" value="F:metallopeptidase activity"/>
    <property type="evidence" value="ECO:0007669"/>
    <property type="project" value="UniProtKB-KW"/>
</dbReference>
<comment type="caution">
    <text evidence="13">The sequence shown here is derived from an EMBL/GenBank/DDBJ whole genome shotgun (WGS) entry which is preliminary data.</text>
</comment>
<sequence>MRRTTAGLALLALVGLGIGSVTAPAVAAPAAPPAGTTADPAPVNHDLTNKLEDKRRALRQEAVADVVAGRTQVQQRGASKVAKIGAKPADAAKGANKNDRVDQYVELGREKTDKIFVILAEFGNDRDPAYPDVDTDPNTAGPVRFDGPLHNQIPAPNRAVDNSTIWQPNYDRAHYQQLYFGQGAGVESVKTFYEKQSSGRYSVDGVVTDWVKVKFNEARYGRSNGFPCASAICNNTWDLVRDAISKWYDDQIAQGQSPAAVKAELASLDQWDRYDYNNNGDFNEPDGYIDHFQIVHAGGDQADGDPYQGEDAIWSHRWYAFPNSPDGPAGNKRGGTQIGSTGLWVGDYTIQPENGGLGVFAHEYGHDLGLPDEYDTSGPTTANENGVNWWTIMAQSRVSAASDQAIGTRAPDFGAWDKLQLGWLDYETVVAGQDKKIDLGPHEYNSAKAQAVAVVLPDKVKSTDYGKPVAGTKMYWSGKGDNLDSSAARDIDLTGKTSATLNLKARYDIEQDFDYLYVQASTDGGANWTSLDGTVGGAPFGKDGSNAPSLTGSSGNNWVDVAVPLTSITGKKAKFRFRYVTDGGVSLNGFFADEISVTADGTTVFTDGAEGATTGWTLTGFKTTTGTETQTFDNFYLASNRTYASFDQYMRTGPYNFGTPATPKQVDHFPYQDGLLVSYWDTSVADNNSSQHPGEGEILPIDANPEPIYNLQGLPWRPRIAGYDAPFSLQKSDSFTLHAGGRASYVRGRDAQPLFDDTKKFWYAEQPTAGVKLPATGVRIKVLSQDGTSMTIRVFSK</sequence>
<dbReference type="NCBIfam" id="TIGR03296">
    <property type="entry name" value="M6dom_TIGR03296"/>
    <property type="match status" value="1"/>
</dbReference>
<comment type="cofactor">
    <cofactor evidence="1">
        <name>Zn(2+)</name>
        <dbReference type="ChEBI" id="CHEBI:29105"/>
    </cofactor>
</comment>
<feature type="signal peptide" evidence="10">
    <location>
        <begin position="1"/>
        <end position="27"/>
    </location>
</feature>
<keyword evidence="3" id="KW-0964">Secreted</keyword>
<protein>
    <submittedName>
        <fullName evidence="13">Immune inhibitor A</fullName>
    </submittedName>
</protein>
<evidence type="ECO:0000256" key="10">
    <source>
        <dbReference type="SAM" id="SignalP"/>
    </source>
</evidence>
<dbReference type="Pfam" id="PF05547">
    <property type="entry name" value="Peptidase_M6"/>
    <property type="match status" value="1"/>
</dbReference>
<comment type="subcellular location">
    <subcellularLocation>
        <location evidence="2">Secreted</location>
    </subcellularLocation>
</comment>
<evidence type="ECO:0000259" key="12">
    <source>
        <dbReference type="Pfam" id="PF20774"/>
    </source>
</evidence>
<evidence type="ECO:0000256" key="5">
    <source>
        <dbReference type="ARBA" id="ARBA00022723"/>
    </source>
</evidence>
<evidence type="ECO:0000313" key="14">
    <source>
        <dbReference type="Proteomes" id="UP000295680"/>
    </source>
</evidence>
<feature type="domain" description="Immune inhibitor A-like metallopeptidase VEG" evidence="12">
    <location>
        <begin position="631"/>
        <end position="787"/>
    </location>
</feature>